<evidence type="ECO:0000313" key="1">
    <source>
        <dbReference type="EMBL" id="KAI3776888.1"/>
    </source>
</evidence>
<keyword evidence="2" id="KW-1185">Reference proteome</keyword>
<gene>
    <name evidence="1" type="ORF">L1987_46678</name>
</gene>
<accession>A0ACB9G0A9</accession>
<protein>
    <submittedName>
        <fullName evidence="1">Uncharacterized protein</fullName>
    </submittedName>
</protein>
<dbReference type="Proteomes" id="UP001056120">
    <property type="component" value="Linkage Group LG15"/>
</dbReference>
<dbReference type="EMBL" id="CM042032">
    <property type="protein sequence ID" value="KAI3776888.1"/>
    <property type="molecule type" value="Genomic_DNA"/>
</dbReference>
<comment type="caution">
    <text evidence="1">The sequence shown here is derived from an EMBL/GenBank/DDBJ whole genome shotgun (WGS) entry which is preliminary data.</text>
</comment>
<evidence type="ECO:0000313" key="2">
    <source>
        <dbReference type="Proteomes" id="UP001056120"/>
    </source>
</evidence>
<reference evidence="1 2" key="2">
    <citation type="journal article" date="2022" name="Mol. Ecol. Resour.">
        <title>The genomes of chicory, endive, great burdock and yacon provide insights into Asteraceae paleo-polyploidization history and plant inulin production.</title>
        <authorList>
            <person name="Fan W."/>
            <person name="Wang S."/>
            <person name="Wang H."/>
            <person name="Wang A."/>
            <person name="Jiang F."/>
            <person name="Liu H."/>
            <person name="Zhao H."/>
            <person name="Xu D."/>
            <person name="Zhang Y."/>
        </authorList>
    </citation>
    <scope>NUCLEOTIDE SEQUENCE [LARGE SCALE GENOMIC DNA]</scope>
    <source>
        <strain evidence="2">cv. Yunnan</strain>
        <tissue evidence="1">Leaves</tissue>
    </source>
</reference>
<name>A0ACB9G0A9_9ASTR</name>
<proteinExistence type="predicted"/>
<sequence>MINPYSQSLDKGLNLNKSDFSIRIYHTVQSHNYLAFTSGVLCTNSGNGAENYPDPHTHSIYGVLWKLDMRQVDNLTFQNIDQTGLPTTFDIQYTLKSDYSSGDE</sequence>
<organism evidence="1 2">
    <name type="scientific">Smallanthus sonchifolius</name>
    <dbReference type="NCBI Taxonomy" id="185202"/>
    <lineage>
        <taxon>Eukaryota</taxon>
        <taxon>Viridiplantae</taxon>
        <taxon>Streptophyta</taxon>
        <taxon>Embryophyta</taxon>
        <taxon>Tracheophyta</taxon>
        <taxon>Spermatophyta</taxon>
        <taxon>Magnoliopsida</taxon>
        <taxon>eudicotyledons</taxon>
        <taxon>Gunneridae</taxon>
        <taxon>Pentapetalae</taxon>
        <taxon>asterids</taxon>
        <taxon>campanulids</taxon>
        <taxon>Asterales</taxon>
        <taxon>Asteraceae</taxon>
        <taxon>Asteroideae</taxon>
        <taxon>Heliantheae alliance</taxon>
        <taxon>Millerieae</taxon>
        <taxon>Smallanthus</taxon>
    </lineage>
</organism>
<reference evidence="2" key="1">
    <citation type="journal article" date="2022" name="Mol. Ecol. Resour.">
        <title>The genomes of chicory, endive, great burdock and yacon provide insights into Asteraceae palaeo-polyploidization history and plant inulin production.</title>
        <authorList>
            <person name="Fan W."/>
            <person name="Wang S."/>
            <person name="Wang H."/>
            <person name="Wang A."/>
            <person name="Jiang F."/>
            <person name="Liu H."/>
            <person name="Zhao H."/>
            <person name="Xu D."/>
            <person name="Zhang Y."/>
        </authorList>
    </citation>
    <scope>NUCLEOTIDE SEQUENCE [LARGE SCALE GENOMIC DNA]</scope>
    <source>
        <strain evidence="2">cv. Yunnan</strain>
    </source>
</reference>